<organism evidence="2 3">
    <name type="scientific">Photorhabdus laumondii subsp. laumondii</name>
    <name type="common">Photorhabdus luminescens subsp. laumondii</name>
    <dbReference type="NCBI Taxonomy" id="141679"/>
    <lineage>
        <taxon>Bacteria</taxon>
        <taxon>Pseudomonadati</taxon>
        <taxon>Pseudomonadota</taxon>
        <taxon>Gammaproteobacteria</taxon>
        <taxon>Enterobacterales</taxon>
        <taxon>Morganellaceae</taxon>
        <taxon>Photorhabdus</taxon>
    </lineage>
</organism>
<dbReference type="Gene3D" id="1.10.1220.10">
    <property type="entry name" value="Met repressor-like"/>
    <property type="match status" value="1"/>
</dbReference>
<dbReference type="InterPro" id="IPR013321">
    <property type="entry name" value="Arc_rbn_hlx_hlx"/>
</dbReference>
<dbReference type="GO" id="GO:0006355">
    <property type="term" value="P:regulation of DNA-templated transcription"/>
    <property type="evidence" value="ECO:0007669"/>
    <property type="project" value="InterPro"/>
</dbReference>
<proteinExistence type="predicted"/>
<keyword evidence="2" id="KW-0238">DNA-binding</keyword>
<name>A0A6L9JPY6_PHOLM</name>
<dbReference type="EMBL" id="WSFA01000079">
    <property type="protein sequence ID" value="NDL41347.1"/>
    <property type="molecule type" value="Genomic_DNA"/>
</dbReference>
<dbReference type="SUPFAM" id="SSF47598">
    <property type="entry name" value="Ribbon-helix-helix"/>
    <property type="match status" value="1"/>
</dbReference>
<gene>
    <name evidence="2" type="ORF">GPY51_21990</name>
</gene>
<dbReference type="InterPro" id="IPR005569">
    <property type="entry name" value="Arc_DNA-bd_dom"/>
</dbReference>
<evidence type="ECO:0000313" key="2">
    <source>
        <dbReference type="EMBL" id="NDL41347.1"/>
    </source>
</evidence>
<evidence type="ECO:0000313" key="3">
    <source>
        <dbReference type="Proteomes" id="UP000479300"/>
    </source>
</evidence>
<comment type="caution">
    <text evidence="2">The sequence shown here is derived from an EMBL/GenBank/DDBJ whole genome shotgun (WGS) entry which is preliminary data.</text>
</comment>
<sequence>MELKEEIAKIADKNGRSLNAEMVAAIEAWVTKNEHSNVINISTLAEKITSLESEIINIKKLMQSD</sequence>
<accession>A0A6L9JPY6</accession>
<dbReference type="GO" id="GO:0043565">
    <property type="term" value="F:sequence-specific DNA binding"/>
    <property type="evidence" value="ECO:0007669"/>
    <property type="project" value="UniProtKB-ARBA"/>
</dbReference>
<feature type="domain" description="Arc-like DNA binding" evidence="1">
    <location>
        <begin position="1"/>
        <end position="27"/>
    </location>
</feature>
<dbReference type="RefSeq" id="WP_162107728.1">
    <property type="nucleotide sequence ID" value="NZ_CAWPHK010000079.1"/>
</dbReference>
<dbReference type="Proteomes" id="UP000479300">
    <property type="component" value="Unassembled WGS sequence"/>
</dbReference>
<evidence type="ECO:0000259" key="1">
    <source>
        <dbReference type="Pfam" id="PF03869"/>
    </source>
</evidence>
<reference evidence="2 3" key="1">
    <citation type="submission" date="2019-12" db="EMBL/GenBank/DDBJ databases">
        <title>Engineering Photorhabdus to improve their lethality against agricultural pests.</title>
        <authorList>
            <person name="Machado R.A.R."/>
        </authorList>
    </citation>
    <scope>NUCLEOTIDE SEQUENCE [LARGE SCALE GENOMIC DNA]</scope>
    <source>
        <strain evidence="2 3">EN01</strain>
    </source>
</reference>
<protein>
    <submittedName>
        <fullName evidence="2">Arc family DNA-binding protein</fullName>
    </submittedName>
</protein>
<dbReference type="AlphaFoldDB" id="A0A6L9JPY6"/>
<dbReference type="Pfam" id="PF03869">
    <property type="entry name" value="Arc"/>
    <property type="match status" value="1"/>
</dbReference>
<dbReference type="InterPro" id="IPR010985">
    <property type="entry name" value="Ribbon_hlx_hlx"/>
</dbReference>